<feature type="domain" description="HTH iclR-type" evidence="4">
    <location>
        <begin position="20"/>
        <end position="82"/>
    </location>
</feature>
<accession>A0A8B2NS62</accession>
<dbReference type="InterPro" id="IPR050707">
    <property type="entry name" value="HTH_MetabolicPath_Reg"/>
</dbReference>
<evidence type="ECO:0000259" key="5">
    <source>
        <dbReference type="PROSITE" id="PS51078"/>
    </source>
</evidence>
<comment type="caution">
    <text evidence="6">The sequence shown here is derived from an EMBL/GenBank/DDBJ whole genome shotgun (WGS) entry which is preliminary data.</text>
</comment>
<dbReference type="Gene3D" id="3.30.450.40">
    <property type="match status" value="1"/>
</dbReference>
<evidence type="ECO:0000259" key="4">
    <source>
        <dbReference type="PROSITE" id="PS51077"/>
    </source>
</evidence>
<dbReference type="GO" id="GO:0003700">
    <property type="term" value="F:DNA-binding transcription factor activity"/>
    <property type="evidence" value="ECO:0007669"/>
    <property type="project" value="TreeGrafter"/>
</dbReference>
<evidence type="ECO:0000256" key="3">
    <source>
        <dbReference type="ARBA" id="ARBA00023163"/>
    </source>
</evidence>
<dbReference type="AlphaFoldDB" id="A0A8B2NS62"/>
<feature type="domain" description="IclR-ED" evidence="5">
    <location>
        <begin position="83"/>
        <end position="269"/>
    </location>
</feature>
<dbReference type="PANTHER" id="PTHR30136:SF33">
    <property type="entry name" value="TRANSCRIPTIONAL REGULATORY PROTEIN"/>
    <property type="match status" value="1"/>
</dbReference>
<dbReference type="PROSITE" id="PS51078">
    <property type="entry name" value="ICLR_ED"/>
    <property type="match status" value="1"/>
</dbReference>
<keyword evidence="2" id="KW-0238">DNA-binding</keyword>
<evidence type="ECO:0000256" key="2">
    <source>
        <dbReference type="ARBA" id="ARBA00023125"/>
    </source>
</evidence>
<evidence type="ECO:0000313" key="7">
    <source>
        <dbReference type="Proteomes" id="UP000249590"/>
    </source>
</evidence>
<dbReference type="SUPFAM" id="SSF55781">
    <property type="entry name" value="GAF domain-like"/>
    <property type="match status" value="1"/>
</dbReference>
<dbReference type="Pfam" id="PF01614">
    <property type="entry name" value="IclR_C"/>
    <property type="match status" value="1"/>
</dbReference>
<evidence type="ECO:0000256" key="1">
    <source>
        <dbReference type="ARBA" id="ARBA00023015"/>
    </source>
</evidence>
<dbReference type="Gene3D" id="1.10.10.10">
    <property type="entry name" value="Winged helix-like DNA-binding domain superfamily/Winged helix DNA-binding domain"/>
    <property type="match status" value="1"/>
</dbReference>
<evidence type="ECO:0000313" key="6">
    <source>
        <dbReference type="EMBL" id="RAH98222.1"/>
    </source>
</evidence>
<reference evidence="6 7" key="1">
    <citation type="submission" date="2018-05" db="EMBL/GenBank/DDBJ databases">
        <title>Acuticoccus sediminis sp. nov., isolated from deep-sea sediment of Indian Ocean.</title>
        <authorList>
            <person name="Liu X."/>
            <person name="Lai Q."/>
            <person name="Du Y."/>
            <person name="Sun F."/>
            <person name="Zhang X."/>
            <person name="Wang S."/>
            <person name="Shao Z."/>
        </authorList>
    </citation>
    <scope>NUCLEOTIDE SEQUENCE [LARGE SCALE GENOMIC DNA]</scope>
    <source>
        <strain evidence="6 7">PTG4-2</strain>
    </source>
</reference>
<dbReference type="EMBL" id="QHHQ01000007">
    <property type="protein sequence ID" value="RAH98222.1"/>
    <property type="molecule type" value="Genomic_DNA"/>
</dbReference>
<dbReference type="GO" id="GO:0003677">
    <property type="term" value="F:DNA binding"/>
    <property type="evidence" value="ECO:0007669"/>
    <property type="project" value="UniProtKB-KW"/>
</dbReference>
<gene>
    <name evidence="6" type="ORF">DLJ53_26270</name>
</gene>
<dbReference type="RefSeq" id="WP_111350991.1">
    <property type="nucleotide sequence ID" value="NZ_JAIWKD010000005.1"/>
</dbReference>
<dbReference type="InterPro" id="IPR036390">
    <property type="entry name" value="WH_DNA-bd_sf"/>
</dbReference>
<keyword evidence="3" id="KW-0804">Transcription</keyword>
<dbReference type="InterPro" id="IPR029016">
    <property type="entry name" value="GAF-like_dom_sf"/>
</dbReference>
<dbReference type="PANTHER" id="PTHR30136">
    <property type="entry name" value="HELIX-TURN-HELIX TRANSCRIPTIONAL REGULATOR, ICLR FAMILY"/>
    <property type="match status" value="1"/>
</dbReference>
<dbReference type="InterPro" id="IPR005471">
    <property type="entry name" value="Tscrpt_reg_IclR_N"/>
</dbReference>
<keyword evidence="7" id="KW-1185">Reference proteome</keyword>
<dbReference type="InterPro" id="IPR036388">
    <property type="entry name" value="WH-like_DNA-bd_sf"/>
</dbReference>
<name>A0A8B2NS62_9HYPH</name>
<dbReference type="SUPFAM" id="SSF46785">
    <property type="entry name" value="Winged helix' DNA-binding domain"/>
    <property type="match status" value="1"/>
</dbReference>
<keyword evidence="1" id="KW-0805">Transcription regulation</keyword>
<dbReference type="SMART" id="SM00346">
    <property type="entry name" value="HTH_ICLR"/>
    <property type="match status" value="1"/>
</dbReference>
<dbReference type="PROSITE" id="PS51077">
    <property type="entry name" value="HTH_ICLR"/>
    <property type="match status" value="1"/>
</dbReference>
<organism evidence="6 7">
    <name type="scientific">Acuticoccus sediminis</name>
    <dbReference type="NCBI Taxonomy" id="2184697"/>
    <lineage>
        <taxon>Bacteria</taxon>
        <taxon>Pseudomonadati</taxon>
        <taxon>Pseudomonadota</taxon>
        <taxon>Alphaproteobacteria</taxon>
        <taxon>Hyphomicrobiales</taxon>
        <taxon>Amorphaceae</taxon>
        <taxon>Acuticoccus</taxon>
    </lineage>
</organism>
<dbReference type="InterPro" id="IPR014757">
    <property type="entry name" value="Tscrpt_reg_IclR_C"/>
</dbReference>
<sequence>MTSSAPDDLESTDENDRSFVTALARGLDVLRCFRPNETTLTNQDIAARTGLPKPTVTRLTYTLRRLGYLAHSERTGTYRLSAGVLSLGYGVLAGMEIGDRAQAELRRLVDEGSNPHVTAALAERHRLSAVYMAVARARHTVSMTMNVGARLPLFSSAIGRAILAGMPEQEREHIVLLARSEMPDRIHEIETGVEAAVTSYQKHGFCTAFADWRPEVNGIAVPIISLNGDRIYGLNVGGPSFLVSPECLAEEYGDRLKSSCEVLSQPARPAAS</sequence>
<dbReference type="Proteomes" id="UP000249590">
    <property type="component" value="Unassembled WGS sequence"/>
</dbReference>
<dbReference type="Pfam" id="PF09339">
    <property type="entry name" value="HTH_IclR"/>
    <property type="match status" value="1"/>
</dbReference>
<dbReference type="OrthoDB" id="9807558at2"/>
<protein>
    <submittedName>
        <fullName evidence="6">IclR family transcriptional regulator</fullName>
    </submittedName>
</protein>
<proteinExistence type="predicted"/>
<dbReference type="GO" id="GO:0045892">
    <property type="term" value="P:negative regulation of DNA-templated transcription"/>
    <property type="evidence" value="ECO:0007669"/>
    <property type="project" value="TreeGrafter"/>
</dbReference>